<keyword evidence="2" id="KW-1185">Reference proteome</keyword>
<gene>
    <name evidence="1" type="ORF">ACFSSA_05630</name>
</gene>
<evidence type="ECO:0000313" key="2">
    <source>
        <dbReference type="Proteomes" id="UP001597375"/>
    </source>
</evidence>
<sequence>MGTNALGKGAEVIDFGFAIRPLSGTEPVDLGYQSFPTDMQASYKTLRAGFNSASPYLAGVPEDIRYLGYHLGTEGNPEFQYTIGKTDIRQKVELLSKKSMKLKFTFAGGKDPIRFKVDTTKVQLHTSAGKIERDILTIPAGTESVTLTLVKP</sequence>
<accession>A0ABW5D522</accession>
<dbReference type="Proteomes" id="UP001597375">
    <property type="component" value="Unassembled WGS sequence"/>
</dbReference>
<organism evidence="1 2">
    <name type="scientific">Luteolibacter algae</name>
    <dbReference type="NCBI Taxonomy" id="454151"/>
    <lineage>
        <taxon>Bacteria</taxon>
        <taxon>Pseudomonadati</taxon>
        <taxon>Verrucomicrobiota</taxon>
        <taxon>Verrucomicrobiia</taxon>
        <taxon>Verrucomicrobiales</taxon>
        <taxon>Verrucomicrobiaceae</taxon>
        <taxon>Luteolibacter</taxon>
    </lineage>
</organism>
<comment type="caution">
    <text evidence="1">The sequence shown here is derived from an EMBL/GenBank/DDBJ whole genome shotgun (WGS) entry which is preliminary data.</text>
</comment>
<name>A0ABW5D522_9BACT</name>
<protein>
    <submittedName>
        <fullName evidence="1">Uncharacterized protein</fullName>
    </submittedName>
</protein>
<dbReference type="EMBL" id="JBHUIT010000003">
    <property type="protein sequence ID" value="MFD2256148.1"/>
    <property type="molecule type" value="Genomic_DNA"/>
</dbReference>
<dbReference type="RefSeq" id="WP_386819122.1">
    <property type="nucleotide sequence ID" value="NZ_JBHUIT010000003.1"/>
</dbReference>
<reference evidence="2" key="1">
    <citation type="journal article" date="2019" name="Int. J. Syst. Evol. Microbiol.">
        <title>The Global Catalogue of Microorganisms (GCM) 10K type strain sequencing project: providing services to taxonomists for standard genome sequencing and annotation.</title>
        <authorList>
            <consortium name="The Broad Institute Genomics Platform"/>
            <consortium name="The Broad Institute Genome Sequencing Center for Infectious Disease"/>
            <person name="Wu L."/>
            <person name="Ma J."/>
        </authorList>
    </citation>
    <scope>NUCLEOTIDE SEQUENCE [LARGE SCALE GENOMIC DNA]</scope>
    <source>
        <strain evidence="2">CGMCC 4.7106</strain>
    </source>
</reference>
<proteinExistence type="predicted"/>
<evidence type="ECO:0000313" key="1">
    <source>
        <dbReference type="EMBL" id="MFD2256148.1"/>
    </source>
</evidence>